<keyword evidence="1" id="KW-0472">Membrane</keyword>
<accession>A0A2H5BQC5</accession>
<organism evidence="2 3">
    <name type="scientific">Pseudomonas phage TC6</name>
    <dbReference type="NCBI Taxonomy" id="2060947"/>
    <lineage>
        <taxon>Viruses</taxon>
        <taxon>Duplodnaviria</taxon>
        <taxon>Heunggongvirae</taxon>
        <taxon>Uroviricota</taxon>
        <taxon>Caudoviricetes</taxon>
        <taxon>Zobellviridae</taxon>
        <taxon>Paundecimvirus</taxon>
        <taxon>Paundecimvirus PA11</taxon>
    </lineage>
</organism>
<protein>
    <submittedName>
        <fullName evidence="2">Uncharacterized protein</fullName>
    </submittedName>
</protein>
<evidence type="ECO:0000256" key="1">
    <source>
        <dbReference type="SAM" id="Phobius"/>
    </source>
</evidence>
<name>A0A2H5BQC5_9CAUD</name>
<reference evidence="2 3" key="1">
    <citation type="submission" date="2017-12" db="EMBL/GenBank/DDBJ databases">
        <title>Genomic identification of Pseudomonas aeruginosa phage TC6.</title>
        <authorList>
            <person name="Lu S."/>
            <person name="Tang C."/>
            <person name="Deng C."/>
            <person name="Zhang Y."/>
            <person name="Xiao C."/>
        </authorList>
    </citation>
    <scope>NUCLEOTIDE SEQUENCE [LARGE SCALE GENOMIC DNA]</scope>
</reference>
<keyword evidence="1" id="KW-1133">Transmembrane helix</keyword>
<dbReference type="Proteomes" id="UP000241282">
    <property type="component" value="Segment"/>
</dbReference>
<evidence type="ECO:0000313" key="2">
    <source>
        <dbReference type="EMBL" id="AUG88539.1"/>
    </source>
</evidence>
<dbReference type="EMBL" id="MG676466">
    <property type="protein sequence ID" value="AUG88539.1"/>
    <property type="molecule type" value="Genomic_DNA"/>
</dbReference>
<evidence type="ECO:0000313" key="3">
    <source>
        <dbReference type="Proteomes" id="UP000241282"/>
    </source>
</evidence>
<proteinExistence type="predicted"/>
<sequence>MIAAFNALLECFVTGLFAALILLGLARLGYMPMLMVFQQEEKNEEDDTVER</sequence>
<feature type="transmembrane region" description="Helical" evidence="1">
    <location>
        <begin position="12"/>
        <end position="30"/>
    </location>
</feature>
<gene>
    <name evidence="2" type="primary">TC6_028</name>
</gene>
<keyword evidence="1" id="KW-0812">Transmembrane</keyword>